<evidence type="ECO:0000313" key="2">
    <source>
        <dbReference type="Proteomes" id="UP000035462"/>
    </source>
</evidence>
<accession>A0A837JD82</accession>
<dbReference type="RefSeq" id="WP_046994681.1">
    <property type="nucleotide sequence ID" value="NZ_JAIT01000029.1"/>
</dbReference>
<comment type="caution">
    <text evidence="1">The sequence shown here is derived from an EMBL/GenBank/DDBJ whole genome shotgun (WGS) entry which is preliminary data.</text>
</comment>
<protein>
    <recommendedName>
        <fullName evidence="3">HTH cro/C1-type domain-containing protein</fullName>
    </recommendedName>
</protein>
<name>A0A837JD82_9BACT</name>
<evidence type="ECO:0008006" key="3">
    <source>
        <dbReference type="Google" id="ProtNLM"/>
    </source>
</evidence>
<proteinExistence type="predicted"/>
<dbReference type="EMBL" id="JAIT01000029">
    <property type="protein sequence ID" value="KLE05533.1"/>
    <property type="molecule type" value="Genomic_DNA"/>
</dbReference>
<evidence type="ECO:0000313" key="1">
    <source>
        <dbReference type="EMBL" id="KLE05533.1"/>
    </source>
</evidence>
<organism evidence="1 2">
    <name type="scientific">Aliarcobacter butzleri L352</name>
    <dbReference type="NCBI Taxonomy" id="1447260"/>
    <lineage>
        <taxon>Bacteria</taxon>
        <taxon>Pseudomonadati</taxon>
        <taxon>Campylobacterota</taxon>
        <taxon>Epsilonproteobacteria</taxon>
        <taxon>Campylobacterales</taxon>
        <taxon>Arcobacteraceae</taxon>
        <taxon>Aliarcobacter</taxon>
    </lineage>
</organism>
<reference evidence="1 2" key="1">
    <citation type="submission" date="2014-01" db="EMBL/GenBank/DDBJ databases">
        <title>Development of a Comparative Genomic Fingerprinting Assay for High Resolution Genotyping of Arcobacter butzleri.</title>
        <authorList>
            <person name="Webb A.L."/>
            <person name="Inglis G.D."/>
            <person name="Kruczkiewicz P."/>
            <person name="Selinger L.B."/>
            <person name="Taboada E.N."/>
        </authorList>
    </citation>
    <scope>NUCLEOTIDE SEQUENCE [LARGE SCALE GENOMIC DNA]</scope>
    <source>
        <strain evidence="1 2">L352</strain>
    </source>
</reference>
<dbReference type="AlphaFoldDB" id="A0A837JD82"/>
<gene>
    <name evidence="1" type="ORF">AF77_04430</name>
</gene>
<sequence>MDTARIHELLKQEIKNKSIGKVALELGLSKATVSLVARKKYPNPQKIYKKIKEKYCVTEIIGVQTTTNDLIKLLKEIEE</sequence>
<dbReference type="Proteomes" id="UP000035462">
    <property type="component" value="Unassembled WGS sequence"/>
</dbReference>